<dbReference type="Pfam" id="PF13646">
    <property type="entry name" value="HEAT_2"/>
    <property type="match status" value="1"/>
</dbReference>
<feature type="signal peptide" evidence="1">
    <location>
        <begin position="1"/>
        <end position="19"/>
    </location>
</feature>
<feature type="chain" id="PRO_5012489432" evidence="1">
    <location>
        <begin position="20"/>
        <end position="393"/>
    </location>
</feature>
<dbReference type="GO" id="GO:0016491">
    <property type="term" value="F:oxidoreductase activity"/>
    <property type="evidence" value="ECO:0007669"/>
    <property type="project" value="TreeGrafter"/>
</dbReference>
<keyword evidence="3" id="KW-1185">Reference proteome</keyword>
<sequence length="393" mass="44614">MRKLIVAFLCFLFSSVSLAANFDINSKNPQDRILAIVYLSRIKDPSNVNKFCEILIKDKNEKVRKTAAEALGYYPFSFRAKSCLLKAFEKDKSNTVKEAVLSALESFNEDDLGKLYCEVLKGKFSDNLKKEALRGLSKYTECKKEIDKILRSGDKKLLKSALFTVSFRQEDFPEVEKYLQSGDSNIRNLAVKYYLTHRPSKKILKNLESRLLIETDPSIKAAVLEVLITNGVLLEKDIVLSVLSNEEVKKAFALRLPFIRNKEISKDIIDSFLQSDDPVVVSAALTYMGRSGDKEYCPILKKFLFKKDESLKKAAIWSMANIGCEDGIDYVLSIISDLNNDDNLRLSAAKNLLIFKPSELSKKKDMIKAVYKNEVLDDIRDVLRLVLQKASNK</sequence>
<evidence type="ECO:0000313" key="2">
    <source>
        <dbReference type="EMBL" id="SNR73363.1"/>
    </source>
</evidence>
<dbReference type="PANTHER" id="PTHR12697">
    <property type="entry name" value="PBS LYASE HEAT-LIKE PROTEIN"/>
    <property type="match status" value="1"/>
</dbReference>
<dbReference type="RefSeq" id="WP_089322857.1">
    <property type="nucleotide sequence ID" value="NZ_FZOB01000004.1"/>
</dbReference>
<organism evidence="2 3">
    <name type="scientific">Desulfurobacterium atlanticum</name>
    <dbReference type="NCBI Taxonomy" id="240169"/>
    <lineage>
        <taxon>Bacteria</taxon>
        <taxon>Pseudomonadati</taxon>
        <taxon>Aquificota</taxon>
        <taxon>Aquificia</taxon>
        <taxon>Desulfurobacteriales</taxon>
        <taxon>Desulfurobacteriaceae</taxon>
        <taxon>Desulfurobacterium</taxon>
    </lineage>
</organism>
<dbReference type="AlphaFoldDB" id="A0A238YRY6"/>
<dbReference type="SUPFAM" id="SSF48371">
    <property type="entry name" value="ARM repeat"/>
    <property type="match status" value="1"/>
</dbReference>
<evidence type="ECO:0000313" key="3">
    <source>
        <dbReference type="Proteomes" id="UP000198405"/>
    </source>
</evidence>
<protein>
    <submittedName>
        <fullName evidence="2">HEAT repeat-containing protein</fullName>
    </submittedName>
</protein>
<dbReference type="InterPro" id="IPR016024">
    <property type="entry name" value="ARM-type_fold"/>
</dbReference>
<dbReference type="EMBL" id="FZOB01000004">
    <property type="protein sequence ID" value="SNR73363.1"/>
    <property type="molecule type" value="Genomic_DNA"/>
</dbReference>
<dbReference type="PANTHER" id="PTHR12697:SF5">
    <property type="entry name" value="DEOXYHYPUSINE HYDROXYLASE"/>
    <property type="match status" value="1"/>
</dbReference>
<name>A0A238YRY6_9BACT</name>
<accession>A0A238YRY6</accession>
<dbReference type="Proteomes" id="UP000198405">
    <property type="component" value="Unassembled WGS sequence"/>
</dbReference>
<gene>
    <name evidence="2" type="ORF">SAMN06265340_104110</name>
</gene>
<dbReference type="InterPro" id="IPR011989">
    <property type="entry name" value="ARM-like"/>
</dbReference>
<dbReference type="Gene3D" id="1.25.10.10">
    <property type="entry name" value="Leucine-rich Repeat Variant"/>
    <property type="match status" value="2"/>
</dbReference>
<dbReference type="OrthoDB" id="9784571at2"/>
<proteinExistence type="predicted"/>
<keyword evidence="1" id="KW-0732">Signal</keyword>
<reference evidence="3" key="1">
    <citation type="submission" date="2017-06" db="EMBL/GenBank/DDBJ databases">
        <authorList>
            <person name="Varghese N."/>
            <person name="Submissions S."/>
        </authorList>
    </citation>
    <scope>NUCLEOTIDE SEQUENCE [LARGE SCALE GENOMIC DNA]</scope>
    <source>
        <strain evidence="3">DSM 15668</strain>
    </source>
</reference>
<evidence type="ECO:0000256" key="1">
    <source>
        <dbReference type="SAM" id="SignalP"/>
    </source>
</evidence>